<dbReference type="Proteomes" id="UP000016932">
    <property type="component" value="Unassembled WGS sequence"/>
</dbReference>
<protein>
    <recommendedName>
        <fullName evidence="1">Pyridoxamine 5'-phosphate oxidase Alr4036 family FMN-binding domain-containing protein</fullName>
    </recommendedName>
</protein>
<reference evidence="2 3" key="1">
    <citation type="journal article" date="2012" name="PLoS Pathog.">
        <title>Diverse lifestyles and strategies of plant pathogenesis encoded in the genomes of eighteen Dothideomycetes fungi.</title>
        <authorList>
            <person name="Ohm R.A."/>
            <person name="Feau N."/>
            <person name="Henrissat B."/>
            <person name="Schoch C.L."/>
            <person name="Horwitz B.A."/>
            <person name="Barry K.W."/>
            <person name="Condon B.J."/>
            <person name="Copeland A.C."/>
            <person name="Dhillon B."/>
            <person name="Glaser F."/>
            <person name="Hesse C.N."/>
            <person name="Kosti I."/>
            <person name="LaButti K."/>
            <person name="Lindquist E.A."/>
            <person name="Lucas S."/>
            <person name="Salamov A.A."/>
            <person name="Bradshaw R.E."/>
            <person name="Ciuffetti L."/>
            <person name="Hamelin R.C."/>
            <person name="Kema G.H.J."/>
            <person name="Lawrence C."/>
            <person name="Scott J.A."/>
            <person name="Spatafora J.W."/>
            <person name="Turgeon B.G."/>
            <person name="de Wit P.J.G.M."/>
            <person name="Zhong S."/>
            <person name="Goodwin S.B."/>
            <person name="Grigoriev I.V."/>
        </authorList>
    </citation>
    <scope>NUCLEOTIDE SEQUENCE [LARGE SCALE GENOMIC DNA]</scope>
    <source>
        <strain evidence="2 3">CIRAD86</strain>
    </source>
</reference>
<dbReference type="OrthoDB" id="5394411at2759"/>
<dbReference type="InterPro" id="IPR012349">
    <property type="entry name" value="Split_barrel_FMN-bd"/>
</dbReference>
<proteinExistence type="predicted"/>
<accession>M2YKM2</accession>
<dbReference type="eggNOG" id="ENOG502S535">
    <property type="taxonomic scope" value="Eukaryota"/>
</dbReference>
<dbReference type="VEuPathDB" id="FungiDB:MYCFIDRAFT_37228"/>
<dbReference type="Gene3D" id="2.30.110.10">
    <property type="entry name" value="Electron Transport, Fmn-binding Protein, Chain A"/>
    <property type="match status" value="1"/>
</dbReference>
<feature type="domain" description="Pyridoxamine 5'-phosphate oxidase Alr4036 family FMN-binding" evidence="1">
    <location>
        <begin position="5"/>
        <end position="135"/>
    </location>
</feature>
<dbReference type="Pfam" id="PF12766">
    <property type="entry name" value="Pyridox_oxase_2"/>
    <property type="match status" value="1"/>
</dbReference>
<dbReference type="EMBL" id="KB446563">
    <property type="protein sequence ID" value="EME78265.1"/>
    <property type="molecule type" value="Genomic_DNA"/>
</dbReference>
<gene>
    <name evidence="2" type="ORF">MYCFIDRAFT_37228</name>
</gene>
<dbReference type="RefSeq" id="XP_007930526.1">
    <property type="nucleotide sequence ID" value="XM_007932335.1"/>
</dbReference>
<dbReference type="InterPro" id="IPR024624">
    <property type="entry name" value="Pyridox_Oxase_Alr4036_FMN-bd"/>
</dbReference>
<dbReference type="KEGG" id="pfj:MYCFIDRAFT_37228"/>
<dbReference type="PANTHER" id="PTHR28243">
    <property type="entry name" value="AGL049CP"/>
    <property type="match status" value="1"/>
</dbReference>
<dbReference type="AlphaFoldDB" id="M2YKM2"/>
<dbReference type="STRING" id="383855.M2YKM2"/>
<evidence type="ECO:0000313" key="2">
    <source>
        <dbReference type="EMBL" id="EME78265.1"/>
    </source>
</evidence>
<dbReference type="SUPFAM" id="SSF50475">
    <property type="entry name" value="FMN-binding split barrel"/>
    <property type="match status" value="1"/>
</dbReference>
<name>M2YKM2_PSEFD</name>
<dbReference type="HOGENOM" id="CLU_061619_0_0_1"/>
<evidence type="ECO:0000259" key="1">
    <source>
        <dbReference type="Pfam" id="PF12766"/>
    </source>
</evidence>
<dbReference type="PANTHER" id="PTHR28243:SF1">
    <property type="entry name" value="PYRIDOXAMINE 5'-PHOSPHATE OXIDASE ALR4036 FAMILY FMN-BINDING DOMAIN-CONTAINING PROTEIN"/>
    <property type="match status" value="1"/>
</dbReference>
<dbReference type="GO" id="GO:0010181">
    <property type="term" value="F:FMN binding"/>
    <property type="evidence" value="ECO:0007669"/>
    <property type="project" value="InterPro"/>
</dbReference>
<organism evidence="2 3">
    <name type="scientific">Pseudocercospora fijiensis (strain CIRAD86)</name>
    <name type="common">Black leaf streak disease fungus</name>
    <name type="synonym">Mycosphaerella fijiensis</name>
    <dbReference type="NCBI Taxonomy" id="383855"/>
    <lineage>
        <taxon>Eukaryota</taxon>
        <taxon>Fungi</taxon>
        <taxon>Dikarya</taxon>
        <taxon>Ascomycota</taxon>
        <taxon>Pezizomycotina</taxon>
        <taxon>Dothideomycetes</taxon>
        <taxon>Dothideomycetidae</taxon>
        <taxon>Mycosphaerellales</taxon>
        <taxon>Mycosphaerellaceae</taxon>
        <taxon>Pseudocercospora</taxon>
    </lineage>
</organism>
<sequence>MIEEAPWRKEFERNLEKMERKEFVFCSLGEGEKGSPTPYLPRARYCIHRAFWTELPSSNTHNPAPKNPVVYASDMPTFTTDVRMSKTFEIFNTSPYQGQGQKVDQKGSGGGGPCEAVYWAKETMTQWRFKGEAFFLARDFEDEQESEGTRMVKRELGKRMRVVREEGVEEWSWGREVTGHFGNVSPGMRGTFQAPPPGQPVDKPYDDKKLKLGEKIEDLNHPVARENFRVVVIRPDEVESVDLSDPKKSRRQVYKVCTSAVGPNVRCGWRCFLTLKLSFVLTCSSLMLMMDHGRMKSAGLNFPLV</sequence>
<evidence type="ECO:0000313" key="3">
    <source>
        <dbReference type="Proteomes" id="UP000016932"/>
    </source>
</evidence>
<dbReference type="GeneID" id="19339170"/>
<keyword evidence="3" id="KW-1185">Reference proteome</keyword>